<protein>
    <submittedName>
        <fullName evidence="2">Uncharacterized protein</fullName>
    </submittedName>
</protein>
<reference evidence="2 3" key="1">
    <citation type="journal article" date="2015" name="Nature">
        <title>rRNA introns, odd ribosomes, and small enigmatic genomes across a large radiation of phyla.</title>
        <authorList>
            <person name="Brown C.T."/>
            <person name="Hug L.A."/>
            <person name="Thomas B.C."/>
            <person name="Sharon I."/>
            <person name="Castelle C.J."/>
            <person name="Singh A."/>
            <person name="Wilkins M.J."/>
            <person name="Williams K.H."/>
            <person name="Banfield J.F."/>
        </authorList>
    </citation>
    <scope>NUCLEOTIDE SEQUENCE [LARGE SCALE GENOMIC DNA]</scope>
</reference>
<proteinExistence type="predicted"/>
<feature type="region of interest" description="Disordered" evidence="1">
    <location>
        <begin position="165"/>
        <end position="186"/>
    </location>
</feature>
<dbReference type="AlphaFoldDB" id="A0A837HRR0"/>
<name>A0A837HRR0_9BACT</name>
<evidence type="ECO:0000256" key="1">
    <source>
        <dbReference type="SAM" id="MobiDB-lite"/>
    </source>
</evidence>
<gene>
    <name evidence="2" type="ORF">UT27_C0005G0037</name>
</gene>
<evidence type="ECO:0000313" key="2">
    <source>
        <dbReference type="EMBL" id="KKR01837.1"/>
    </source>
</evidence>
<organism evidence="2 3">
    <name type="scientific">Candidatus Nomurabacteria bacterium GW2011_GWD2_39_12</name>
    <dbReference type="NCBI Taxonomy" id="1618759"/>
    <lineage>
        <taxon>Bacteria</taxon>
        <taxon>Candidatus Nomuraibacteriota</taxon>
    </lineage>
</organism>
<accession>A0A837HRR0</accession>
<evidence type="ECO:0000313" key="3">
    <source>
        <dbReference type="Proteomes" id="UP000033998"/>
    </source>
</evidence>
<dbReference type="Proteomes" id="UP000033998">
    <property type="component" value="Unassembled WGS sequence"/>
</dbReference>
<feature type="compositionally biased region" description="Basic and acidic residues" evidence="1">
    <location>
        <begin position="168"/>
        <end position="186"/>
    </location>
</feature>
<dbReference type="EMBL" id="LBWE01000005">
    <property type="protein sequence ID" value="KKR01837.1"/>
    <property type="molecule type" value="Genomic_DNA"/>
</dbReference>
<sequence>MKNQKRPPYNTIPHYIVSDYRNGKLNINQLRLLQWIRAIGTPYGIAITSLVDLNNDVFPDLDLKINTINSYLIKLRQRQYIFFEPRQGKMGTFEIHLNHWLTPNMGYKTLDKFFPEPKRWVGADGEPIEIDSFPQANPPEANQKLEEQNQKLEDGKNKLAKQLSSYTPEDKIRSSHNEHDTEPHTKKHDTLLKSSFKGTLVREFNPTNHEEERCKEIASELGDEFINSIVSVLRKDGFRLIERAWGIFREHRQEGKKMDNPARYFQGIIKKLR</sequence>
<comment type="caution">
    <text evidence="2">The sequence shown here is derived from an EMBL/GenBank/DDBJ whole genome shotgun (WGS) entry which is preliminary data.</text>
</comment>